<keyword evidence="1" id="KW-0645">Protease</keyword>
<dbReference type="InterPro" id="IPR039537">
    <property type="entry name" value="Retrotran_Ty1/copia-like"/>
</dbReference>
<dbReference type="Gene3D" id="3.30.420.10">
    <property type="entry name" value="Ribonuclease H-like superfamily/Ribonuclease H"/>
    <property type="match status" value="1"/>
</dbReference>
<dbReference type="OMA" id="HICKERI"/>
<dbReference type="Pfam" id="PF00098">
    <property type="entry name" value="zf-CCHC"/>
    <property type="match status" value="1"/>
</dbReference>
<dbReference type="GO" id="GO:0008233">
    <property type="term" value="F:peptidase activity"/>
    <property type="evidence" value="ECO:0007669"/>
    <property type="project" value="UniProtKB-KW"/>
</dbReference>
<gene>
    <name evidence="4" type="ORF">KK1_047750</name>
</gene>
<dbReference type="GO" id="GO:0006508">
    <property type="term" value="P:proteolysis"/>
    <property type="evidence" value="ECO:0007669"/>
    <property type="project" value="UniProtKB-KW"/>
</dbReference>
<evidence type="ECO:0000256" key="1">
    <source>
        <dbReference type="ARBA" id="ARBA00022670"/>
    </source>
</evidence>
<dbReference type="AlphaFoldDB" id="A0A151UI64"/>
<keyword evidence="2" id="KW-0862">Zinc</keyword>
<keyword evidence="1" id="KW-0378">Hydrolase</keyword>
<proteinExistence type="predicted"/>
<dbReference type="InterPro" id="IPR012337">
    <property type="entry name" value="RNaseH-like_sf"/>
</dbReference>
<protein>
    <submittedName>
        <fullName evidence="4">Retrovirus-related Pol polyprotein from transposon TNT 1-94</fullName>
    </submittedName>
</protein>
<feature type="domain" description="CCHC-type" evidence="3">
    <location>
        <begin position="129"/>
        <end position="145"/>
    </location>
</feature>
<evidence type="ECO:0000259" key="3">
    <source>
        <dbReference type="PROSITE" id="PS50158"/>
    </source>
</evidence>
<comment type="caution">
    <text evidence="4">The sequence shown here is derived from an EMBL/GenBank/DDBJ whole genome shotgun (WGS) entry which is preliminary data.</text>
</comment>
<dbReference type="GO" id="GO:0003676">
    <property type="term" value="F:nucleic acid binding"/>
    <property type="evidence" value="ECO:0007669"/>
    <property type="project" value="InterPro"/>
</dbReference>
<evidence type="ECO:0000256" key="2">
    <source>
        <dbReference type="PROSITE-ProRule" id="PRU00047"/>
    </source>
</evidence>
<dbReference type="SMART" id="SM00343">
    <property type="entry name" value="ZnF_C2HC"/>
    <property type="match status" value="1"/>
</dbReference>
<dbReference type="Pfam" id="PF14223">
    <property type="entry name" value="Retrotran_gag_2"/>
    <property type="match status" value="1"/>
</dbReference>
<name>A0A151UI64_CAJCA</name>
<keyword evidence="5" id="KW-1185">Reference proteome</keyword>
<dbReference type="PROSITE" id="PS50158">
    <property type="entry name" value="ZF_CCHC"/>
    <property type="match status" value="1"/>
</dbReference>
<dbReference type="InterPro" id="IPR036875">
    <property type="entry name" value="Znf_CCHC_sf"/>
</dbReference>
<dbReference type="Gene3D" id="4.10.60.10">
    <property type="entry name" value="Zinc finger, CCHC-type"/>
    <property type="match status" value="1"/>
</dbReference>
<keyword evidence="2" id="KW-0863">Zinc-finger</keyword>
<reference evidence="4" key="1">
    <citation type="journal article" date="2012" name="Nat. Biotechnol.">
        <title>Draft genome sequence of pigeonpea (Cajanus cajan), an orphan legume crop of resource-poor farmers.</title>
        <authorList>
            <person name="Varshney R.K."/>
            <person name="Chen W."/>
            <person name="Li Y."/>
            <person name="Bharti A.K."/>
            <person name="Saxena R.K."/>
            <person name="Schlueter J.A."/>
            <person name="Donoghue M.T."/>
            <person name="Azam S."/>
            <person name="Fan G."/>
            <person name="Whaley A.M."/>
            <person name="Farmer A.D."/>
            <person name="Sheridan J."/>
            <person name="Iwata A."/>
            <person name="Tuteja R."/>
            <person name="Penmetsa R.V."/>
            <person name="Wu W."/>
            <person name="Upadhyaya H.D."/>
            <person name="Yang S.P."/>
            <person name="Shah T."/>
            <person name="Saxena K.B."/>
            <person name="Michael T."/>
            <person name="McCombie W.R."/>
            <person name="Yang B."/>
            <person name="Zhang G."/>
            <person name="Yang H."/>
            <person name="Wang J."/>
            <person name="Spillane C."/>
            <person name="Cook D.R."/>
            <person name="May G.D."/>
            <person name="Xu X."/>
            <person name="Jackson S.A."/>
        </authorList>
    </citation>
    <scope>NUCLEOTIDE SEQUENCE [LARGE SCALE GENOMIC DNA]</scope>
</reference>
<evidence type="ECO:0000313" key="4">
    <source>
        <dbReference type="EMBL" id="KYP78985.1"/>
    </source>
</evidence>
<dbReference type="InterPro" id="IPR054722">
    <property type="entry name" value="PolX-like_BBD"/>
</dbReference>
<dbReference type="Gramene" id="C.cajan_43291.t">
    <property type="protein sequence ID" value="C.cajan_43291.t.cds1"/>
    <property type="gene ID" value="C.cajan_43291"/>
</dbReference>
<organism evidence="4 5">
    <name type="scientific">Cajanus cajan</name>
    <name type="common">Pigeon pea</name>
    <name type="synonym">Cajanus indicus</name>
    <dbReference type="NCBI Taxonomy" id="3821"/>
    <lineage>
        <taxon>Eukaryota</taxon>
        <taxon>Viridiplantae</taxon>
        <taxon>Streptophyta</taxon>
        <taxon>Embryophyta</taxon>
        <taxon>Tracheophyta</taxon>
        <taxon>Spermatophyta</taxon>
        <taxon>Magnoliopsida</taxon>
        <taxon>eudicotyledons</taxon>
        <taxon>Gunneridae</taxon>
        <taxon>Pentapetalae</taxon>
        <taxon>rosids</taxon>
        <taxon>fabids</taxon>
        <taxon>Fabales</taxon>
        <taxon>Fabaceae</taxon>
        <taxon>Papilionoideae</taxon>
        <taxon>50 kb inversion clade</taxon>
        <taxon>NPAAA clade</taxon>
        <taxon>indigoferoid/millettioid clade</taxon>
        <taxon>Phaseoleae</taxon>
        <taxon>Cajanus</taxon>
    </lineage>
</organism>
<evidence type="ECO:0000313" key="5">
    <source>
        <dbReference type="Proteomes" id="UP000075243"/>
    </source>
</evidence>
<sequence length="425" mass="48914">MSTLTTMKFDGSRTMHEHVIEMTNIAARLKSLGMAVDENFLVQFILNSLPSEYGPFQMNYNTMKDKWNVHELHSMLVQEETRLKNQGNHSIHYVNNQGVEKKVNKKHGKGKGPLKIAESSTKIQKKTDKCHFCGKSGHFQKDCPKRKAWFEKKGEHNAYVCFESNLTEVPHNTWWIDSGCTTHVSNMMQGFLTTRTISPNEKFVFMGNRVKVSVEAVGTYHLILDTGFHLDLFDTFYVPSISRNLVSLSKLDVAGYSFRFGNNCFSLYKRTCIIGSGTLCDGLYKLNLDNLYAKTLMTLHHNVGTKRSLVNERSAYLWHKRLGHICKERIQRLVKNEILSNLDFTDLNVCVDCIKGKQTKHTKKGATRSTQLLEIIYIDICGPFGVNSFNKEKYFITFIDDFSRYGYVYLLHEKSQAVNAFWKFI</sequence>
<dbReference type="PANTHER" id="PTHR42648">
    <property type="entry name" value="TRANSPOSASE, PUTATIVE-RELATED"/>
    <property type="match status" value="1"/>
</dbReference>
<dbReference type="Proteomes" id="UP000075243">
    <property type="component" value="Unassembled WGS sequence"/>
</dbReference>
<dbReference type="SUPFAM" id="SSF53098">
    <property type="entry name" value="Ribonuclease H-like"/>
    <property type="match status" value="1"/>
</dbReference>
<accession>A0A151UI64</accession>
<dbReference type="InterPro" id="IPR001878">
    <property type="entry name" value="Znf_CCHC"/>
</dbReference>
<dbReference type="InterPro" id="IPR036397">
    <property type="entry name" value="RNaseH_sf"/>
</dbReference>
<dbReference type="Pfam" id="PF22936">
    <property type="entry name" value="Pol_BBD"/>
    <property type="match status" value="1"/>
</dbReference>
<keyword evidence="2" id="KW-0479">Metal-binding</keyword>
<dbReference type="EMBL" id="AGCT01066507">
    <property type="protein sequence ID" value="KYP78985.1"/>
    <property type="molecule type" value="Genomic_DNA"/>
</dbReference>
<dbReference type="PANTHER" id="PTHR42648:SF28">
    <property type="entry name" value="TRANSPOSON-ENCODED PROTEIN WITH RIBONUCLEASE H-LIKE AND RETROVIRUS ZINC FINGER-LIKE DOMAINS"/>
    <property type="match status" value="1"/>
</dbReference>
<dbReference type="GO" id="GO:0008270">
    <property type="term" value="F:zinc ion binding"/>
    <property type="evidence" value="ECO:0007669"/>
    <property type="project" value="UniProtKB-KW"/>
</dbReference>
<dbReference type="InterPro" id="IPR025724">
    <property type="entry name" value="GAG-pre-integrase_dom"/>
</dbReference>
<dbReference type="SUPFAM" id="SSF57756">
    <property type="entry name" value="Retrovirus zinc finger-like domains"/>
    <property type="match status" value="1"/>
</dbReference>
<dbReference type="Pfam" id="PF13976">
    <property type="entry name" value="gag_pre-integrs"/>
    <property type="match status" value="1"/>
</dbReference>